<evidence type="ECO:0000313" key="2">
    <source>
        <dbReference type="Proteomes" id="UP000214646"/>
    </source>
</evidence>
<evidence type="ECO:0000313" key="1">
    <source>
        <dbReference type="EMBL" id="OWK46772.1"/>
    </source>
</evidence>
<gene>
    <name evidence="1" type="ORF">FRUB_00471</name>
</gene>
<dbReference type="AlphaFoldDB" id="A0A225DZP4"/>
<keyword evidence="2" id="KW-1185">Reference proteome</keyword>
<accession>A0A225DZP4</accession>
<organism evidence="1 2">
    <name type="scientific">Fimbriiglobus ruber</name>
    <dbReference type="NCBI Taxonomy" id="1908690"/>
    <lineage>
        <taxon>Bacteria</taxon>
        <taxon>Pseudomonadati</taxon>
        <taxon>Planctomycetota</taxon>
        <taxon>Planctomycetia</taxon>
        <taxon>Gemmatales</taxon>
        <taxon>Gemmataceae</taxon>
        <taxon>Fimbriiglobus</taxon>
    </lineage>
</organism>
<reference evidence="2" key="1">
    <citation type="submission" date="2017-06" db="EMBL/GenBank/DDBJ databases">
        <title>Genome analysis of Fimbriiglobus ruber SP5, the first member of the order Planctomycetales with confirmed chitinolytic capability.</title>
        <authorList>
            <person name="Ravin N.V."/>
            <person name="Rakitin A.L."/>
            <person name="Ivanova A.A."/>
            <person name="Beletsky A.V."/>
            <person name="Kulichevskaya I.S."/>
            <person name="Mardanov A.V."/>
            <person name="Dedysh S.N."/>
        </authorList>
    </citation>
    <scope>NUCLEOTIDE SEQUENCE [LARGE SCALE GENOMIC DNA]</scope>
    <source>
        <strain evidence="2">SP5</strain>
    </source>
</reference>
<dbReference type="EMBL" id="NIDE01000001">
    <property type="protein sequence ID" value="OWK46772.1"/>
    <property type="molecule type" value="Genomic_DNA"/>
</dbReference>
<proteinExistence type="predicted"/>
<name>A0A225DZP4_9BACT</name>
<sequence length="43" mass="4919">MTASGEKFGFDGNSVKSIRRFGKLLREQADRLSLPWEVVEEYA</sequence>
<protein>
    <submittedName>
        <fullName evidence="1">Uncharacterized protein</fullName>
    </submittedName>
</protein>
<dbReference type="Proteomes" id="UP000214646">
    <property type="component" value="Unassembled WGS sequence"/>
</dbReference>
<comment type="caution">
    <text evidence="1">The sequence shown here is derived from an EMBL/GenBank/DDBJ whole genome shotgun (WGS) entry which is preliminary data.</text>
</comment>